<name>M0HWN7_HALVO</name>
<dbReference type="AlphaFoldDB" id="M0HWN7"/>
<protein>
    <submittedName>
        <fullName evidence="1">Uncharacterized protein</fullName>
    </submittedName>
</protein>
<reference evidence="1 2" key="1">
    <citation type="journal article" date="2014" name="PLoS Genet.">
        <title>Phylogenetically driven sequencing of extremely halophilic archaea reveals strategies for static and dynamic osmo-response.</title>
        <authorList>
            <person name="Becker E.A."/>
            <person name="Seitzer P.M."/>
            <person name="Tritt A."/>
            <person name="Larsen D."/>
            <person name="Krusor M."/>
            <person name="Yao A.I."/>
            <person name="Wu D."/>
            <person name="Madern D."/>
            <person name="Eisen J.A."/>
            <person name="Darling A.E."/>
            <person name="Facciotti M.T."/>
        </authorList>
    </citation>
    <scope>NUCLEOTIDE SEQUENCE [LARGE SCALE GENOMIC DNA]</scope>
    <source>
        <strain evidence="1 2">JCM 10717</strain>
    </source>
</reference>
<proteinExistence type="predicted"/>
<evidence type="ECO:0000313" key="2">
    <source>
        <dbReference type="Proteomes" id="UP000011577"/>
    </source>
</evidence>
<organism evidence="1 2">
    <name type="scientific">Haloferax volcanii JCM 10717</name>
    <dbReference type="NCBI Taxonomy" id="1227458"/>
    <lineage>
        <taxon>Archaea</taxon>
        <taxon>Methanobacteriati</taxon>
        <taxon>Methanobacteriota</taxon>
        <taxon>Stenosarchaea group</taxon>
        <taxon>Halobacteria</taxon>
        <taxon>Halobacteriales</taxon>
        <taxon>Haloferacaceae</taxon>
        <taxon>Haloferax</taxon>
    </lineage>
</organism>
<sequence length="113" mass="12702">MILLVQNSGYEVIDTEVSSTTAALLSLFELRLEVIDFVLELLDRLVLRLDEGSAAVSVHPSFLNQVVEVTAEAGPFVFGFFPPFLFVLFRWEEFGSRRVFVECLEALFVVRAG</sequence>
<accession>M0HWN7</accession>
<gene>
    <name evidence="1" type="ORF">C452_15120</name>
</gene>
<dbReference type="Proteomes" id="UP000011577">
    <property type="component" value="Unassembled WGS sequence"/>
</dbReference>
<evidence type="ECO:0000313" key="1">
    <source>
        <dbReference type="EMBL" id="ELZ88112.1"/>
    </source>
</evidence>
<dbReference type="EMBL" id="AOLL01000028">
    <property type="protein sequence ID" value="ELZ88112.1"/>
    <property type="molecule type" value="Genomic_DNA"/>
</dbReference>
<comment type="caution">
    <text evidence="1">The sequence shown here is derived from an EMBL/GenBank/DDBJ whole genome shotgun (WGS) entry which is preliminary data.</text>
</comment>